<organism evidence="2 3">
    <name type="scientific">Glycine soja</name>
    <name type="common">Wild soybean</name>
    <dbReference type="NCBI Taxonomy" id="3848"/>
    <lineage>
        <taxon>Eukaryota</taxon>
        <taxon>Viridiplantae</taxon>
        <taxon>Streptophyta</taxon>
        <taxon>Embryophyta</taxon>
        <taxon>Tracheophyta</taxon>
        <taxon>Spermatophyta</taxon>
        <taxon>Magnoliopsida</taxon>
        <taxon>eudicotyledons</taxon>
        <taxon>Gunneridae</taxon>
        <taxon>Pentapetalae</taxon>
        <taxon>rosids</taxon>
        <taxon>fabids</taxon>
        <taxon>Fabales</taxon>
        <taxon>Fabaceae</taxon>
        <taxon>Papilionoideae</taxon>
        <taxon>50 kb inversion clade</taxon>
        <taxon>NPAAA clade</taxon>
        <taxon>indigoferoid/millettioid clade</taxon>
        <taxon>Phaseoleae</taxon>
        <taxon>Glycine</taxon>
        <taxon>Glycine subgen. Soja</taxon>
    </lineage>
</organism>
<dbReference type="PANTHER" id="PTHR33592:SF3">
    <property type="entry name" value="TRANSMEMBRANE PROTEIN"/>
    <property type="match status" value="1"/>
</dbReference>
<evidence type="ECO:0000256" key="1">
    <source>
        <dbReference type="SAM" id="SignalP"/>
    </source>
</evidence>
<accession>A0A445FLA1</accession>
<feature type="signal peptide" evidence="1">
    <location>
        <begin position="1"/>
        <end position="25"/>
    </location>
</feature>
<gene>
    <name evidence="2" type="ORF">D0Y65_052490</name>
</gene>
<name>A0A445FLA1_GLYSO</name>
<evidence type="ECO:0000313" key="3">
    <source>
        <dbReference type="Proteomes" id="UP000289340"/>
    </source>
</evidence>
<protein>
    <recommendedName>
        <fullName evidence="4">Secreted protein</fullName>
    </recommendedName>
</protein>
<dbReference type="Proteomes" id="UP000289340">
    <property type="component" value="Chromosome 19"/>
</dbReference>
<dbReference type="PANTHER" id="PTHR33592">
    <property type="entry name" value="TRANSMEMBRANE PROTEIN"/>
    <property type="match status" value="1"/>
</dbReference>
<dbReference type="AlphaFoldDB" id="A0A445FLA1"/>
<reference evidence="2 3" key="1">
    <citation type="submission" date="2018-09" db="EMBL/GenBank/DDBJ databases">
        <title>A high-quality reference genome of wild soybean provides a powerful tool to mine soybean genomes.</title>
        <authorList>
            <person name="Xie M."/>
            <person name="Chung C.Y.L."/>
            <person name="Li M.-W."/>
            <person name="Wong F.-L."/>
            <person name="Chan T.-F."/>
            <person name="Lam H.-M."/>
        </authorList>
    </citation>
    <scope>NUCLEOTIDE SEQUENCE [LARGE SCALE GENOMIC DNA]</scope>
    <source>
        <strain evidence="3">cv. W05</strain>
        <tissue evidence="2">Hypocotyl of etiolated seedlings</tissue>
    </source>
</reference>
<keyword evidence="3" id="KW-1185">Reference proteome</keyword>
<dbReference type="EMBL" id="QZWG01000019">
    <property type="protein sequence ID" value="RZB49594.1"/>
    <property type="molecule type" value="Genomic_DNA"/>
</dbReference>
<feature type="chain" id="PRO_5019194897" description="Secreted protein" evidence="1">
    <location>
        <begin position="26"/>
        <end position="114"/>
    </location>
</feature>
<sequence>MGYCYMKLCVLTTMILVLSLQKTRGARTLEGEQWLHNNLVLHSLQRGHVRSSQRNPCSTVPGRSRGRCTLGEINVAGHQYHVAIAHAPPLFQNVLPKLGEAKPSIHTPKDRLDN</sequence>
<evidence type="ECO:0000313" key="2">
    <source>
        <dbReference type="EMBL" id="RZB49594.1"/>
    </source>
</evidence>
<evidence type="ECO:0008006" key="4">
    <source>
        <dbReference type="Google" id="ProtNLM"/>
    </source>
</evidence>
<proteinExistence type="predicted"/>
<keyword evidence="1" id="KW-0732">Signal</keyword>
<comment type="caution">
    <text evidence="2">The sequence shown here is derived from an EMBL/GenBank/DDBJ whole genome shotgun (WGS) entry which is preliminary data.</text>
</comment>